<dbReference type="EMBL" id="CAWYQH010000002">
    <property type="protein sequence ID" value="CAK8673763.1"/>
    <property type="molecule type" value="Genomic_DNA"/>
</dbReference>
<dbReference type="PANTHER" id="PTHR45913:SF9">
    <property type="entry name" value="GENERAL TRANSCRIPTION FACTOR II-I REPEAT DOMAIN-CONTAINING PROTEIN 2-LIKE-RELATED"/>
    <property type="match status" value="1"/>
</dbReference>
<accession>A0ABP0F219</accession>
<name>A0ABP0F219_CLALP</name>
<gene>
    <name evidence="1" type="ORF">CVLEPA_LOCUS3519</name>
</gene>
<organism evidence="1 2">
    <name type="scientific">Clavelina lepadiformis</name>
    <name type="common">Light-bulb sea squirt</name>
    <name type="synonym">Ascidia lepadiformis</name>
    <dbReference type="NCBI Taxonomy" id="159417"/>
    <lineage>
        <taxon>Eukaryota</taxon>
        <taxon>Metazoa</taxon>
        <taxon>Chordata</taxon>
        <taxon>Tunicata</taxon>
        <taxon>Ascidiacea</taxon>
        <taxon>Aplousobranchia</taxon>
        <taxon>Clavelinidae</taxon>
        <taxon>Clavelina</taxon>
    </lineage>
</organism>
<sequence>MEKLNELNVKLQGNGLFAHEMYVHVKSFQMKLSLFLRQAGNIRFGHFPLLKEANISGELAAKYKVQLDTLAIEFGRRFQDLKNLEPQFNMLSSPFTTEVYSASEDLQLELLDLQANNDLKEKFKSDLLPDFYKSLSDDLFPNLKNFAAKFLTLFGSTYICEQAFSCLNINKSKNRSLLTDTNLRDVVRISTSKLAPNLQKIVKNCEQLHKSH</sequence>
<comment type="caution">
    <text evidence="1">The sequence shown here is derived from an EMBL/GenBank/DDBJ whole genome shotgun (WGS) entry which is preliminary data.</text>
</comment>
<keyword evidence="2" id="KW-1185">Reference proteome</keyword>
<evidence type="ECO:0008006" key="3">
    <source>
        <dbReference type="Google" id="ProtNLM"/>
    </source>
</evidence>
<evidence type="ECO:0000313" key="1">
    <source>
        <dbReference type="EMBL" id="CAK8673763.1"/>
    </source>
</evidence>
<dbReference type="Proteomes" id="UP001642483">
    <property type="component" value="Unassembled WGS sequence"/>
</dbReference>
<dbReference type="PANTHER" id="PTHR45913">
    <property type="entry name" value="EPM2A-INTERACTING PROTEIN 1"/>
    <property type="match status" value="1"/>
</dbReference>
<proteinExistence type="predicted"/>
<protein>
    <recommendedName>
        <fullName evidence="3">General transcription factor II-I repeat domain-containing protein 2</fullName>
    </recommendedName>
</protein>
<evidence type="ECO:0000313" key="2">
    <source>
        <dbReference type="Proteomes" id="UP001642483"/>
    </source>
</evidence>
<reference evidence="1 2" key="1">
    <citation type="submission" date="2024-02" db="EMBL/GenBank/DDBJ databases">
        <authorList>
            <person name="Daric V."/>
            <person name="Darras S."/>
        </authorList>
    </citation>
    <scope>NUCLEOTIDE SEQUENCE [LARGE SCALE GENOMIC DNA]</scope>
</reference>